<evidence type="ECO:0000313" key="2">
    <source>
        <dbReference type="EMBL" id="UJF35942.1"/>
    </source>
</evidence>
<accession>A0ABY3SQ20</accession>
<organism evidence="2 3">
    <name type="scientific">Paenibacillus hexagrammi</name>
    <dbReference type="NCBI Taxonomy" id="2908839"/>
    <lineage>
        <taxon>Bacteria</taxon>
        <taxon>Bacillati</taxon>
        <taxon>Bacillota</taxon>
        <taxon>Bacilli</taxon>
        <taxon>Bacillales</taxon>
        <taxon>Paenibacillaceae</taxon>
        <taxon>Paenibacillus</taxon>
    </lineage>
</organism>
<dbReference type="InterPro" id="IPR013766">
    <property type="entry name" value="Thioredoxin_domain"/>
</dbReference>
<dbReference type="EMBL" id="CP090978">
    <property type="protein sequence ID" value="UJF35942.1"/>
    <property type="molecule type" value="Genomic_DNA"/>
</dbReference>
<dbReference type="InterPro" id="IPR036249">
    <property type="entry name" value="Thioredoxin-like_sf"/>
</dbReference>
<dbReference type="Proteomes" id="UP001649230">
    <property type="component" value="Chromosome"/>
</dbReference>
<keyword evidence="3" id="KW-1185">Reference proteome</keyword>
<evidence type="ECO:0000313" key="3">
    <source>
        <dbReference type="Proteomes" id="UP001649230"/>
    </source>
</evidence>
<dbReference type="CDD" id="cd02947">
    <property type="entry name" value="TRX_family"/>
    <property type="match status" value="1"/>
</dbReference>
<name>A0ABY3SQ20_9BACL</name>
<sequence>MQEKTEQEITQLVMEGEAQSFAVFLYTPFCGTCKLTERMLDIVVTMLPDLPLYKGNVNYLPRVVRDWQISSVPCILFKQREQDMEFLYRMNSVDELYQKLKLLI</sequence>
<proteinExistence type="predicted"/>
<dbReference type="Pfam" id="PF00085">
    <property type="entry name" value="Thioredoxin"/>
    <property type="match status" value="1"/>
</dbReference>
<feature type="domain" description="Thioredoxin" evidence="1">
    <location>
        <begin position="4"/>
        <end position="100"/>
    </location>
</feature>
<reference evidence="2 3" key="1">
    <citation type="journal article" date="2024" name="Int. J. Syst. Evol. Microbiol.">
        <title>Paenibacillus hexagrammi sp. nov., a novel bacterium isolated from the gut content of Hexagrammos agrammus.</title>
        <authorList>
            <person name="Jung H.K."/>
            <person name="Kim D.G."/>
            <person name="Zin H."/>
            <person name="Park J."/>
            <person name="Jung H."/>
            <person name="Kim Y.O."/>
            <person name="Kong H.J."/>
            <person name="Kim J.W."/>
            <person name="Kim Y.S."/>
        </authorList>
    </citation>
    <scope>NUCLEOTIDE SEQUENCE [LARGE SCALE GENOMIC DNA]</scope>
    <source>
        <strain evidence="2 3">YPD9-1</strain>
    </source>
</reference>
<dbReference type="Gene3D" id="3.40.30.10">
    <property type="entry name" value="Glutaredoxin"/>
    <property type="match status" value="1"/>
</dbReference>
<dbReference type="RefSeq" id="WP_235122498.1">
    <property type="nucleotide sequence ID" value="NZ_CP090978.1"/>
</dbReference>
<evidence type="ECO:0000259" key="1">
    <source>
        <dbReference type="Pfam" id="PF00085"/>
    </source>
</evidence>
<gene>
    <name evidence="2" type="ORF">L0M14_13170</name>
</gene>
<dbReference type="SUPFAM" id="SSF52833">
    <property type="entry name" value="Thioredoxin-like"/>
    <property type="match status" value="1"/>
</dbReference>
<protein>
    <submittedName>
        <fullName evidence="2">Thioredoxin family protein</fullName>
    </submittedName>
</protein>